<dbReference type="Proteomes" id="UP000323946">
    <property type="component" value="Unassembled WGS sequence"/>
</dbReference>
<evidence type="ECO:0000313" key="3">
    <source>
        <dbReference type="Proteomes" id="UP000323946"/>
    </source>
</evidence>
<name>A0A5M7CEL5_SACHI</name>
<proteinExistence type="predicted"/>
<dbReference type="EMBL" id="VWPH01000001">
    <property type="protein sequence ID" value="KAA5838114.1"/>
    <property type="molecule type" value="Genomic_DNA"/>
</dbReference>
<organism evidence="2 3">
    <name type="scientific">Saccharopolyspora hirsuta</name>
    <dbReference type="NCBI Taxonomy" id="1837"/>
    <lineage>
        <taxon>Bacteria</taxon>
        <taxon>Bacillati</taxon>
        <taxon>Actinomycetota</taxon>
        <taxon>Actinomycetes</taxon>
        <taxon>Pseudonocardiales</taxon>
        <taxon>Pseudonocardiaceae</taxon>
        <taxon>Saccharopolyspora</taxon>
    </lineage>
</organism>
<protein>
    <submittedName>
        <fullName evidence="2">Uncharacterized protein</fullName>
    </submittedName>
</protein>
<dbReference type="OrthoDB" id="3661391at2"/>
<dbReference type="AlphaFoldDB" id="A0A5M7CEL5"/>
<sequence>MALEWDELLIGAPGRRWRTASTTRRVLVVVHNVTAATRLLDVVPLWAGDLRVQTVFTCIGSSAFTTGTTEFLAERGISPVDWEQAVRGEFDLAVSASYGGPLHEIGAPLIVLPHGMGYNKFLESRRIQENPGESRRIQENPGESRRIQENPGESRRIQENPGESRRIRSSVFPMRGCCTRAR</sequence>
<comment type="caution">
    <text evidence="2">The sequence shown here is derived from an EMBL/GenBank/DDBJ whole genome shotgun (WGS) entry which is preliminary data.</text>
</comment>
<feature type="region of interest" description="Disordered" evidence="1">
    <location>
        <begin position="129"/>
        <end position="168"/>
    </location>
</feature>
<feature type="compositionally biased region" description="Basic and acidic residues" evidence="1">
    <location>
        <begin position="129"/>
        <end position="166"/>
    </location>
</feature>
<dbReference type="RefSeq" id="WP_150064620.1">
    <property type="nucleotide sequence ID" value="NZ_VWPH01000001.1"/>
</dbReference>
<evidence type="ECO:0000313" key="2">
    <source>
        <dbReference type="EMBL" id="KAA5838114.1"/>
    </source>
</evidence>
<gene>
    <name evidence="2" type="ORF">F1721_01245</name>
</gene>
<keyword evidence="3" id="KW-1185">Reference proteome</keyword>
<accession>A0A5M7CEL5</accession>
<reference evidence="2 3" key="1">
    <citation type="submission" date="2019-09" db="EMBL/GenBank/DDBJ databases">
        <title>Draft genome sequence of the thermophilic Saccharopolyspora hirsuta VKM Ac-666T.</title>
        <authorList>
            <person name="Lobastova T.G."/>
            <person name="Fokina V."/>
            <person name="Bragin E.Y."/>
            <person name="Shtratnikova V.Y."/>
            <person name="Starodumova I.P."/>
            <person name="Tarlachkov S.V."/>
            <person name="Donova M.V."/>
        </authorList>
    </citation>
    <scope>NUCLEOTIDE SEQUENCE [LARGE SCALE GENOMIC DNA]</scope>
    <source>
        <strain evidence="2 3">VKM Ac-666</strain>
    </source>
</reference>
<evidence type="ECO:0000256" key="1">
    <source>
        <dbReference type="SAM" id="MobiDB-lite"/>
    </source>
</evidence>